<reference evidence="3" key="1">
    <citation type="submission" date="2016-06" db="EMBL/GenBank/DDBJ databases">
        <authorList>
            <person name="Varghese N."/>
            <person name="Submissions Spin"/>
        </authorList>
    </citation>
    <scope>NUCLEOTIDE SEQUENCE [LARGE SCALE GENOMIC DNA]</scope>
    <source>
        <strain evidence="3">DSM 43909</strain>
    </source>
</reference>
<evidence type="ECO:0000313" key="3">
    <source>
        <dbReference type="Proteomes" id="UP000198242"/>
    </source>
</evidence>
<gene>
    <name evidence="2" type="ORF">GA0074695_2774</name>
</gene>
<sequence>MTLDRLADAVAAALDEVAAHCARPGAGTVSPSDFPLAGLSRDDLAAFLTAVTSRRAAPSGTDPAGVDSEGTAE</sequence>
<dbReference type="Proteomes" id="UP000198242">
    <property type="component" value="Chromosome I"/>
</dbReference>
<proteinExistence type="predicted"/>
<protein>
    <submittedName>
        <fullName evidence="2">Uncharacterized protein</fullName>
    </submittedName>
</protein>
<evidence type="ECO:0000313" key="2">
    <source>
        <dbReference type="EMBL" id="SCE99986.1"/>
    </source>
</evidence>
<dbReference type="AlphaFoldDB" id="A0A1C4WUL9"/>
<keyword evidence="3" id="KW-1185">Reference proteome</keyword>
<organism evidence="2 3">
    <name type="scientific">Micromonospora viridifaciens</name>
    <dbReference type="NCBI Taxonomy" id="1881"/>
    <lineage>
        <taxon>Bacteria</taxon>
        <taxon>Bacillati</taxon>
        <taxon>Actinomycetota</taxon>
        <taxon>Actinomycetes</taxon>
        <taxon>Micromonosporales</taxon>
        <taxon>Micromonosporaceae</taxon>
        <taxon>Micromonospora</taxon>
    </lineage>
</organism>
<evidence type="ECO:0000256" key="1">
    <source>
        <dbReference type="SAM" id="MobiDB-lite"/>
    </source>
</evidence>
<accession>A0A1C4WUL9</accession>
<feature type="region of interest" description="Disordered" evidence="1">
    <location>
        <begin position="54"/>
        <end position="73"/>
    </location>
</feature>
<name>A0A1C4WUL9_MICVI</name>
<dbReference type="EMBL" id="LT607411">
    <property type="protein sequence ID" value="SCE99986.1"/>
    <property type="molecule type" value="Genomic_DNA"/>
</dbReference>